<evidence type="ECO:0000313" key="2">
    <source>
        <dbReference type="EMBL" id="KAG3213505.1"/>
    </source>
</evidence>
<reference evidence="2" key="1">
    <citation type="submission" date="2018-05" db="EMBL/GenBank/DDBJ databases">
        <title>Effector identification in a new, highly contiguous assembly of the strawberry crown rot pathogen Phytophthora cactorum.</title>
        <authorList>
            <person name="Armitage A.D."/>
            <person name="Nellist C.F."/>
            <person name="Bates H."/>
            <person name="Vickerstaff R.J."/>
            <person name="Harrison R.J."/>
        </authorList>
    </citation>
    <scope>NUCLEOTIDE SEQUENCE</scope>
    <source>
        <strain evidence="2">P421</strain>
    </source>
</reference>
<evidence type="ECO:0000313" key="3">
    <source>
        <dbReference type="Proteomes" id="UP000760860"/>
    </source>
</evidence>
<dbReference type="EMBL" id="RCMV01000726">
    <property type="protein sequence ID" value="KAG3213505.1"/>
    <property type="molecule type" value="Genomic_DNA"/>
</dbReference>
<organism evidence="2 3">
    <name type="scientific">Phytophthora cactorum</name>
    <dbReference type="NCBI Taxonomy" id="29920"/>
    <lineage>
        <taxon>Eukaryota</taxon>
        <taxon>Sar</taxon>
        <taxon>Stramenopiles</taxon>
        <taxon>Oomycota</taxon>
        <taxon>Peronosporomycetes</taxon>
        <taxon>Peronosporales</taxon>
        <taxon>Peronosporaceae</taxon>
        <taxon>Phytophthora</taxon>
    </lineage>
</organism>
<comment type="caution">
    <text evidence="2">The sequence shown here is derived from an EMBL/GenBank/DDBJ whole genome shotgun (WGS) entry which is preliminary data.</text>
</comment>
<proteinExistence type="predicted"/>
<name>A0A8T1HLA6_9STRA</name>
<sequence>MEEAGNGSEQDKSRRQKLSAKQAPEAPTTQWKC</sequence>
<gene>
    <name evidence="2" type="ORF">PC129_g15564</name>
</gene>
<dbReference type="Proteomes" id="UP000760860">
    <property type="component" value="Unassembled WGS sequence"/>
</dbReference>
<accession>A0A8T1HLA6</accession>
<evidence type="ECO:0000256" key="1">
    <source>
        <dbReference type="SAM" id="MobiDB-lite"/>
    </source>
</evidence>
<dbReference type="AlphaFoldDB" id="A0A8T1HLA6"/>
<feature type="region of interest" description="Disordered" evidence="1">
    <location>
        <begin position="1"/>
        <end position="33"/>
    </location>
</feature>
<protein>
    <submittedName>
        <fullName evidence="2">Uncharacterized protein</fullName>
    </submittedName>
</protein>